<proteinExistence type="predicted"/>
<reference evidence="2 3" key="1">
    <citation type="journal article" date="2020" name="Nat. Food">
        <title>A phased Vanilla planifolia genome enables genetic improvement of flavour and production.</title>
        <authorList>
            <person name="Hasing T."/>
            <person name="Tang H."/>
            <person name="Brym M."/>
            <person name="Khazi F."/>
            <person name="Huang T."/>
            <person name="Chambers A.H."/>
        </authorList>
    </citation>
    <scope>NUCLEOTIDE SEQUENCE [LARGE SCALE GENOMIC DNA]</scope>
    <source>
        <tissue evidence="2">Leaf</tissue>
    </source>
</reference>
<protein>
    <submittedName>
        <fullName evidence="2">Uncharacterized protein</fullName>
    </submittedName>
</protein>
<evidence type="ECO:0000313" key="2">
    <source>
        <dbReference type="EMBL" id="KAG0493390.1"/>
    </source>
</evidence>
<dbReference type="EMBL" id="JADCNM010000002">
    <property type="protein sequence ID" value="KAG0493390.1"/>
    <property type="molecule type" value="Genomic_DNA"/>
</dbReference>
<accession>A0A835VDX5</accession>
<feature type="region of interest" description="Disordered" evidence="1">
    <location>
        <begin position="1"/>
        <end position="68"/>
    </location>
</feature>
<evidence type="ECO:0000313" key="3">
    <source>
        <dbReference type="Proteomes" id="UP000639772"/>
    </source>
</evidence>
<organism evidence="2 3">
    <name type="scientific">Vanilla planifolia</name>
    <name type="common">Vanilla</name>
    <dbReference type="NCBI Taxonomy" id="51239"/>
    <lineage>
        <taxon>Eukaryota</taxon>
        <taxon>Viridiplantae</taxon>
        <taxon>Streptophyta</taxon>
        <taxon>Embryophyta</taxon>
        <taxon>Tracheophyta</taxon>
        <taxon>Spermatophyta</taxon>
        <taxon>Magnoliopsida</taxon>
        <taxon>Liliopsida</taxon>
        <taxon>Asparagales</taxon>
        <taxon>Orchidaceae</taxon>
        <taxon>Vanilloideae</taxon>
        <taxon>Vanilleae</taxon>
        <taxon>Vanilla</taxon>
    </lineage>
</organism>
<sequence length="68" mass="7369">MGAKTARKTNFLSPAPSAAYGRRLPRRPPPEPPPNLSRVRPASQTRPSPAGLVNLPTPCPDDRRTTRA</sequence>
<dbReference type="AlphaFoldDB" id="A0A835VDX5"/>
<evidence type="ECO:0000256" key="1">
    <source>
        <dbReference type="SAM" id="MobiDB-lite"/>
    </source>
</evidence>
<name>A0A835VDX5_VANPL</name>
<dbReference type="Proteomes" id="UP000639772">
    <property type="component" value="Unassembled WGS sequence"/>
</dbReference>
<comment type="caution">
    <text evidence="2">The sequence shown here is derived from an EMBL/GenBank/DDBJ whole genome shotgun (WGS) entry which is preliminary data.</text>
</comment>
<gene>
    <name evidence="2" type="ORF">HPP92_004384</name>
</gene>